<dbReference type="Pfam" id="PF00378">
    <property type="entry name" value="ECH_1"/>
    <property type="match status" value="1"/>
</dbReference>
<accession>A0A1P8W9A2</accession>
<dbReference type="STRING" id="1891926.Fuma_00227"/>
<dbReference type="SUPFAM" id="SSF52096">
    <property type="entry name" value="ClpP/crotonase"/>
    <property type="match status" value="1"/>
</dbReference>
<evidence type="ECO:0000256" key="7">
    <source>
        <dbReference type="ARBA" id="ARBA00023002"/>
    </source>
</evidence>
<dbReference type="Gene3D" id="3.90.226.10">
    <property type="entry name" value="2-enoyl-CoA Hydratase, Chain A, domain 1"/>
    <property type="match status" value="1"/>
</dbReference>
<comment type="pathway">
    <text evidence="1">Lipid metabolism; fatty acid beta-oxidation.</text>
</comment>
<dbReference type="PROSITE" id="PS00067">
    <property type="entry name" value="3HCDH"/>
    <property type="match status" value="1"/>
</dbReference>
<keyword evidence="8" id="KW-0520">NAD</keyword>
<keyword evidence="11" id="KW-0511">Multifunctional enzyme</keyword>
<dbReference type="Gene3D" id="1.10.1040.50">
    <property type="match status" value="1"/>
</dbReference>
<dbReference type="Pfam" id="PF02737">
    <property type="entry name" value="3HCDH_N"/>
    <property type="match status" value="1"/>
</dbReference>
<evidence type="ECO:0000256" key="1">
    <source>
        <dbReference type="ARBA" id="ARBA00005005"/>
    </source>
</evidence>
<dbReference type="PANTHER" id="PTHR43612:SF3">
    <property type="entry name" value="TRIFUNCTIONAL ENZYME SUBUNIT ALPHA, MITOCHONDRIAL"/>
    <property type="match status" value="1"/>
</dbReference>
<dbReference type="Pfam" id="PF00725">
    <property type="entry name" value="3HCDH"/>
    <property type="match status" value="1"/>
</dbReference>
<keyword evidence="9" id="KW-0443">Lipid metabolism</keyword>
<dbReference type="InterPro" id="IPR006108">
    <property type="entry name" value="3HC_DH_C"/>
</dbReference>
<dbReference type="Proteomes" id="UP000187735">
    <property type="component" value="Chromosome"/>
</dbReference>
<dbReference type="GO" id="GO:0016509">
    <property type="term" value="F:long-chain (3S)-3-hydroxyacyl-CoA dehydrogenase (NAD+) activity"/>
    <property type="evidence" value="ECO:0007669"/>
    <property type="project" value="TreeGrafter"/>
</dbReference>
<evidence type="ECO:0000256" key="10">
    <source>
        <dbReference type="ARBA" id="ARBA00023239"/>
    </source>
</evidence>
<evidence type="ECO:0000256" key="4">
    <source>
        <dbReference type="ARBA" id="ARBA00012076"/>
    </source>
</evidence>
<evidence type="ECO:0000313" key="17">
    <source>
        <dbReference type="Proteomes" id="UP000187735"/>
    </source>
</evidence>
<dbReference type="InterPro" id="IPR008927">
    <property type="entry name" value="6-PGluconate_DH-like_C_sf"/>
</dbReference>
<evidence type="ECO:0000256" key="8">
    <source>
        <dbReference type="ARBA" id="ARBA00023027"/>
    </source>
</evidence>
<protein>
    <recommendedName>
        <fullName evidence="4">enoyl-CoA hydratase</fullName>
        <ecNumber evidence="4">4.2.1.17</ecNumber>
    </recommendedName>
</protein>
<evidence type="ECO:0000256" key="9">
    <source>
        <dbReference type="ARBA" id="ARBA00023098"/>
    </source>
</evidence>
<evidence type="ECO:0000256" key="5">
    <source>
        <dbReference type="ARBA" id="ARBA00022832"/>
    </source>
</evidence>
<dbReference type="FunFam" id="3.40.50.720:FF:000009">
    <property type="entry name" value="Fatty oxidation complex, alpha subunit"/>
    <property type="match status" value="1"/>
</dbReference>
<dbReference type="RefSeq" id="WP_077022510.1">
    <property type="nucleotide sequence ID" value="NZ_CP017641.1"/>
</dbReference>
<feature type="domain" description="3-hydroxyacyl-CoA dehydrogenase C-terminal" evidence="14">
    <location>
        <begin position="541"/>
        <end position="634"/>
    </location>
</feature>
<evidence type="ECO:0000256" key="11">
    <source>
        <dbReference type="ARBA" id="ARBA00023268"/>
    </source>
</evidence>
<dbReference type="KEGG" id="fmr:Fuma_00227"/>
<evidence type="ECO:0000256" key="12">
    <source>
        <dbReference type="ARBA" id="ARBA00049556"/>
    </source>
</evidence>
<evidence type="ECO:0000256" key="3">
    <source>
        <dbReference type="ARBA" id="ARBA00008750"/>
    </source>
</evidence>
<evidence type="ECO:0000259" key="14">
    <source>
        <dbReference type="Pfam" id="PF00725"/>
    </source>
</evidence>
<sequence>MISKVANHFRMEEDNGVVTVWIDVAGSSMNVFNSSVIERLEDVVTELESSTADAVIFRSAKPSGFFAGADVKQIAQLSGREEVSAVVARGQKLFARIERLPMPTIAAIHGPCLGGGLEFALACSQRIALDSSATRLGLPEVQLGLIPGWGGSQRLPKRIGLIAALPMILQGKKLTAAQALKAGLIHAVAKEADWEATLSRRSTFSKPANGLRRRLEDSYLGRWFILRTAEKKIARDSKNYPALAAALTAVRAGFDRRCDGFAVERDEFTKLIETPTCRNLLTLFLWREEARNLNFRSSTSLRREDSTADSRPRFERQMAESHDWQNMAEVSGGGADGHDEPAADGRTSRLGEVDQQKLRTIGIIGAGAMGAGIGQLAALKGYDVVFKELNRELADAGMARVTRLLDDMVAKRRLSKSEYDAALARVQATNNFEDMADCDLVIEAVVEKMDVKRAVFASLAAVLKPHAVIVSNTSALSIGEMAAATSRPDRVAGLHFFNPVHRMDLVEVVRAKDTSDDTVMMLLKLVKTLGKTPIVTSDSPGFLVNRVLFPYIGEAVRMVMEGHSPRELDREIKKFGMPMGPIELVDHVGLDVAWHVAGTLEHVLPESGDVIRFLGNMVARGWMGKKSGRGFYDYIEGKRGDAADLSALLSSAHVPTENKPGGVRPFEDSDVQRPNIGAFLDDRLSDIQRRLVYPMINEVGFCMQDEVVAKSWMADLAMILGTGFAPFRGGPMTLAESIGPQTLRNNLNVLAARHGERFKPSAWLVAAGRPSRETNSQQRQEGVNGTV</sequence>
<dbReference type="GO" id="GO:0006635">
    <property type="term" value="P:fatty acid beta-oxidation"/>
    <property type="evidence" value="ECO:0007669"/>
    <property type="project" value="UniProtKB-UniPathway"/>
</dbReference>
<dbReference type="PANTHER" id="PTHR43612">
    <property type="entry name" value="TRIFUNCTIONAL ENZYME SUBUNIT ALPHA"/>
    <property type="match status" value="1"/>
</dbReference>
<feature type="compositionally biased region" description="Basic and acidic residues" evidence="13">
    <location>
        <begin position="301"/>
        <end position="323"/>
    </location>
</feature>
<comment type="similarity">
    <text evidence="2">In the central section; belongs to the 3-hydroxyacyl-CoA dehydrogenase family.</text>
</comment>
<dbReference type="OrthoDB" id="9771883at2"/>
<evidence type="ECO:0000259" key="15">
    <source>
        <dbReference type="Pfam" id="PF02737"/>
    </source>
</evidence>
<comment type="similarity">
    <text evidence="3">In the N-terminal section; belongs to the enoyl-CoA hydratase/isomerase family.</text>
</comment>
<name>A0A1P8W9A2_9PLAN</name>
<dbReference type="SUPFAM" id="SSF51735">
    <property type="entry name" value="NAD(P)-binding Rossmann-fold domains"/>
    <property type="match status" value="1"/>
</dbReference>
<keyword evidence="6" id="KW-0442">Lipid degradation</keyword>
<feature type="region of interest" description="Disordered" evidence="13">
    <location>
        <begin position="297"/>
        <end position="349"/>
    </location>
</feature>
<organism evidence="16 17">
    <name type="scientific">Fuerstiella marisgermanici</name>
    <dbReference type="NCBI Taxonomy" id="1891926"/>
    <lineage>
        <taxon>Bacteria</taxon>
        <taxon>Pseudomonadati</taxon>
        <taxon>Planctomycetota</taxon>
        <taxon>Planctomycetia</taxon>
        <taxon>Planctomycetales</taxon>
        <taxon>Planctomycetaceae</taxon>
        <taxon>Fuerstiella</taxon>
    </lineage>
</organism>
<dbReference type="EC" id="4.2.1.17" evidence="4"/>
<evidence type="ECO:0000256" key="13">
    <source>
        <dbReference type="SAM" id="MobiDB-lite"/>
    </source>
</evidence>
<proteinExistence type="inferred from homology"/>
<feature type="compositionally biased region" description="Basic and acidic residues" evidence="13">
    <location>
        <begin position="336"/>
        <end position="349"/>
    </location>
</feature>
<keyword evidence="10" id="KW-0456">Lyase</keyword>
<dbReference type="InterPro" id="IPR050136">
    <property type="entry name" value="FA_oxidation_alpha_subunit"/>
</dbReference>
<dbReference type="CDD" id="cd06558">
    <property type="entry name" value="crotonase-like"/>
    <property type="match status" value="1"/>
</dbReference>
<dbReference type="EMBL" id="CP017641">
    <property type="protein sequence ID" value="APZ90646.1"/>
    <property type="molecule type" value="Genomic_DNA"/>
</dbReference>
<dbReference type="UniPathway" id="UPA00659"/>
<comment type="catalytic activity">
    <reaction evidence="12">
        <text>a (3S)-3-hydroxyacyl-CoA + NAD(+) = a 3-oxoacyl-CoA + NADH + H(+)</text>
        <dbReference type="Rhea" id="RHEA:22432"/>
        <dbReference type="ChEBI" id="CHEBI:15378"/>
        <dbReference type="ChEBI" id="CHEBI:57318"/>
        <dbReference type="ChEBI" id="CHEBI:57540"/>
        <dbReference type="ChEBI" id="CHEBI:57945"/>
        <dbReference type="ChEBI" id="CHEBI:90726"/>
        <dbReference type="EC" id="1.1.1.35"/>
    </reaction>
</comment>
<dbReference type="InterPro" id="IPR029045">
    <property type="entry name" value="ClpP/crotonase-like_dom_sf"/>
</dbReference>
<feature type="domain" description="3-hydroxyacyl-CoA dehydrogenase NAD binding" evidence="15">
    <location>
        <begin position="360"/>
        <end position="538"/>
    </location>
</feature>
<keyword evidence="5" id="KW-0276">Fatty acid metabolism</keyword>
<feature type="region of interest" description="Disordered" evidence="13">
    <location>
        <begin position="767"/>
        <end position="787"/>
    </location>
</feature>
<evidence type="ECO:0000313" key="16">
    <source>
        <dbReference type="EMBL" id="APZ90646.1"/>
    </source>
</evidence>
<dbReference type="SUPFAM" id="SSF48179">
    <property type="entry name" value="6-phosphogluconate dehydrogenase C-terminal domain-like"/>
    <property type="match status" value="2"/>
</dbReference>
<dbReference type="InterPro" id="IPR006180">
    <property type="entry name" value="3-OHacyl-CoA_DH_CS"/>
</dbReference>
<dbReference type="InterPro" id="IPR036291">
    <property type="entry name" value="NAD(P)-bd_dom_sf"/>
</dbReference>
<feature type="compositionally biased region" description="Polar residues" evidence="13">
    <location>
        <begin position="773"/>
        <end position="787"/>
    </location>
</feature>
<dbReference type="AlphaFoldDB" id="A0A1P8W9A2"/>
<reference evidence="16 17" key="1">
    <citation type="journal article" date="2016" name="Front. Microbiol.">
        <title>Fuerstia marisgermanicae gen. nov., sp. nov., an Unusual Member of the Phylum Planctomycetes from the German Wadden Sea.</title>
        <authorList>
            <person name="Kohn T."/>
            <person name="Heuer A."/>
            <person name="Jogler M."/>
            <person name="Vollmers J."/>
            <person name="Boedeker C."/>
            <person name="Bunk B."/>
            <person name="Rast P."/>
            <person name="Borchert D."/>
            <person name="Glockner I."/>
            <person name="Freese H.M."/>
            <person name="Klenk H.P."/>
            <person name="Overmann J."/>
            <person name="Kaster A.K."/>
            <person name="Rohde M."/>
            <person name="Wiegand S."/>
            <person name="Jogler C."/>
        </authorList>
    </citation>
    <scope>NUCLEOTIDE SEQUENCE [LARGE SCALE GENOMIC DNA]</scope>
    <source>
        <strain evidence="16 17">NH11</strain>
    </source>
</reference>
<dbReference type="InterPro" id="IPR001753">
    <property type="entry name" value="Enoyl-CoA_hydra/iso"/>
</dbReference>
<dbReference type="Gene3D" id="3.40.50.720">
    <property type="entry name" value="NAD(P)-binding Rossmann-like Domain"/>
    <property type="match status" value="1"/>
</dbReference>
<gene>
    <name evidence="16" type="primary">fadJ</name>
    <name evidence="16" type="ORF">Fuma_00227</name>
</gene>
<evidence type="ECO:0000256" key="2">
    <source>
        <dbReference type="ARBA" id="ARBA00007005"/>
    </source>
</evidence>
<keyword evidence="17" id="KW-1185">Reference proteome</keyword>
<evidence type="ECO:0000256" key="6">
    <source>
        <dbReference type="ARBA" id="ARBA00022963"/>
    </source>
</evidence>
<dbReference type="GO" id="GO:0004300">
    <property type="term" value="F:enoyl-CoA hydratase activity"/>
    <property type="evidence" value="ECO:0007669"/>
    <property type="project" value="UniProtKB-EC"/>
</dbReference>
<dbReference type="GO" id="GO:0070403">
    <property type="term" value="F:NAD+ binding"/>
    <property type="evidence" value="ECO:0007669"/>
    <property type="project" value="InterPro"/>
</dbReference>
<dbReference type="InterPro" id="IPR006176">
    <property type="entry name" value="3-OHacyl-CoA_DH_NAD-bd"/>
</dbReference>
<keyword evidence="7" id="KW-0560">Oxidoreductase</keyword>